<feature type="signal peptide" evidence="1">
    <location>
        <begin position="1"/>
        <end position="16"/>
    </location>
</feature>
<dbReference type="OrthoDB" id="4330301at2759"/>
<sequence>MSIILLLKLGLPTTQVMHNEDGELGLWLESRSGEKWKSFGDGRLPGKDNSSNATTTNLDQCLKAVKQLIKEVHNAFNNKKVIQPSVFLAWHHAPIIAKVSEHPQNHTPPHGPGRDLGEWVEFWTENFGQVENQVKLMISKVWGRAFG</sequence>
<dbReference type="HOGENOM" id="CLU_1768171_0_0_1"/>
<gene>
    <name evidence="2" type="ORF">FPSE_11096</name>
</gene>
<evidence type="ECO:0000313" key="3">
    <source>
        <dbReference type="Proteomes" id="UP000007978"/>
    </source>
</evidence>
<proteinExistence type="predicted"/>
<dbReference type="AlphaFoldDB" id="K3V9P3"/>
<evidence type="ECO:0000256" key="1">
    <source>
        <dbReference type="SAM" id="SignalP"/>
    </source>
</evidence>
<name>K3V9P3_FUSPC</name>
<dbReference type="KEGG" id="fpu:FPSE_11096"/>
<reference evidence="2 3" key="1">
    <citation type="journal article" date="2012" name="PLoS Pathog.">
        <title>Comparative pathogenomics reveals horizontally acquired novel virulence genes in fungi infecting cereal hosts.</title>
        <authorList>
            <person name="Gardiner D.M."/>
            <person name="McDonald M.C."/>
            <person name="Covarelli L."/>
            <person name="Solomon P.S."/>
            <person name="Rusu A.G."/>
            <person name="Marshall M."/>
            <person name="Kazan K."/>
            <person name="Chakraborty S."/>
            <person name="McDonald B.A."/>
            <person name="Manners J.M."/>
        </authorList>
    </citation>
    <scope>NUCLEOTIDE SEQUENCE [LARGE SCALE GENOMIC DNA]</scope>
    <source>
        <strain evidence="2 3">CS3096</strain>
    </source>
</reference>
<dbReference type="EMBL" id="AFNW01000392">
    <property type="protein sequence ID" value="EKJ68728.1"/>
    <property type="molecule type" value="Genomic_DNA"/>
</dbReference>
<organism evidence="2 3">
    <name type="scientific">Fusarium pseudograminearum (strain CS3096)</name>
    <name type="common">Wheat and barley crown-rot fungus</name>
    <dbReference type="NCBI Taxonomy" id="1028729"/>
    <lineage>
        <taxon>Eukaryota</taxon>
        <taxon>Fungi</taxon>
        <taxon>Dikarya</taxon>
        <taxon>Ascomycota</taxon>
        <taxon>Pezizomycotina</taxon>
        <taxon>Sordariomycetes</taxon>
        <taxon>Hypocreomycetidae</taxon>
        <taxon>Hypocreales</taxon>
        <taxon>Nectriaceae</taxon>
        <taxon>Fusarium</taxon>
    </lineage>
</organism>
<dbReference type="Proteomes" id="UP000007978">
    <property type="component" value="Chromosome 3"/>
</dbReference>
<comment type="caution">
    <text evidence="2">The sequence shown here is derived from an EMBL/GenBank/DDBJ whole genome shotgun (WGS) entry which is preliminary data.</text>
</comment>
<evidence type="ECO:0000313" key="2">
    <source>
        <dbReference type="EMBL" id="EKJ68728.1"/>
    </source>
</evidence>
<accession>K3V9P3</accession>
<keyword evidence="1" id="KW-0732">Signal</keyword>
<feature type="chain" id="PRO_5003866611" evidence="1">
    <location>
        <begin position="17"/>
        <end position="147"/>
    </location>
</feature>
<keyword evidence="3" id="KW-1185">Reference proteome</keyword>
<dbReference type="RefSeq" id="XP_009262488.1">
    <property type="nucleotide sequence ID" value="XM_009264213.1"/>
</dbReference>
<dbReference type="GeneID" id="20369713"/>
<dbReference type="eggNOG" id="ENOG502S9Z8">
    <property type="taxonomic scope" value="Eukaryota"/>
</dbReference>
<protein>
    <submittedName>
        <fullName evidence="2">Uncharacterized protein</fullName>
    </submittedName>
</protein>